<accession>A0A1G2SF24</accession>
<feature type="compositionally biased region" description="Pro residues" evidence="1">
    <location>
        <begin position="269"/>
        <end position="278"/>
    </location>
</feature>
<protein>
    <submittedName>
        <fullName evidence="2">Uncharacterized protein</fullName>
    </submittedName>
</protein>
<gene>
    <name evidence="2" type="ORF">A2937_02405</name>
</gene>
<dbReference type="Proteomes" id="UP000177987">
    <property type="component" value="Unassembled WGS sequence"/>
</dbReference>
<dbReference type="Gene3D" id="2.40.300.10">
    <property type="entry name" value="Head decoration protein D"/>
    <property type="match status" value="1"/>
</dbReference>
<reference evidence="2 3" key="1">
    <citation type="journal article" date="2016" name="Nat. Commun.">
        <title>Thousands of microbial genomes shed light on interconnected biogeochemical processes in an aquifer system.</title>
        <authorList>
            <person name="Anantharaman K."/>
            <person name="Brown C.T."/>
            <person name="Hug L.A."/>
            <person name="Sharon I."/>
            <person name="Castelle C.J."/>
            <person name="Probst A.J."/>
            <person name="Thomas B.C."/>
            <person name="Singh A."/>
            <person name="Wilkins M.J."/>
            <person name="Karaoz U."/>
            <person name="Brodie E.L."/>
            <person name="Williams K.H."/>
            <person name="Hubbard S.S."/>
            <person name="Banfield J.F."/>
        </authorList>
    </citation>
    <scope>NUCLEOTIDE SEQUENCE [LARGE SCALE GENOMIC DNA]</scope>
</reference>
<organism evidence="2 3">
    <name type="scientific">Candidatus Yonathbacteria bacterium RIFCSPLOWO2_01_FULL_47_33b</name>
    <dbReference type="NCBI Taxonomy" id="1802727"/>
    <lineage>
        <taxon>Bacteria</taxon>
        <taxon>Candidatus Yonathiibacteriota</taxon>
    </lineage>
</organism>
<evidence type="ECO:0000313" key="3">
    <source>
        <dbReference type="Proteomes" id="UP000177987"/>
    </source>
</evidence>
<feature type="compositionally biased region" description="Low complexity" evidence="1">
    <location>
        <begin position="279"/>
        <end position="326"/>
    </location>
</feature>
<evidence type="ECO:0000313" key="2">
    <source>
        <dbReference type="EMBL" id="OHA83031.1"/>
    </source>
</evidence>
<feature type="region of interest" description="Disordered" evidence="1">
    <location>
        <begin position="254"/>
        <end position="355"/>
    </location>
</feature>
<evidence type="ECO:0000256" key="1">
    <source>
        <dbReference type="SAM" id="MobiDB-lite"/>
    </source>
</evidence>
<feature type="compositionally biased region" description="Low complexity" evidence="1">
    <location>
        <begin position="334"/>
        <end position="355"/>
    </location>
</feature>
<comment type="caution">
    <text evidence="2">The sequence shown here is derived from an EMBL/GenBank/DDBJ whole genome shotgun (WGS) entry which is preliminary data.</text>
</comment>
<dbReference type="STRING" id="1802727.A2937_02405"/>
<dbReference type="AlphaFoldDB" id="A0A1G2SF24"/>
<proteinExistence type="predicted"/>
<name>A0A1G2SF24_9BACT</name>
<sequence>MVASSLTSTEQIKRVQDKEKLNTTYKDEIPASIGESLSASIEKATSEGGNRIIGIVSTNPGVLLGDTTGLDLATKFKPVALSGRVLVKVTNEGGEIKVGDPIALSSTPGRGMKATTTRAIVGTALEDFSGAEGKILVFVNLAAAKLDASISGGTIVDGVGESSFWSVEDVTGRIKFISAGVDLNDQEIVNVKAIRGSAAKWSIDEWGRMVVADLEVRGTAKIGSPDKRTGITLYDETTGAPYCLSVVSGAQKTTAGECGTPIVVSTPEPEAPAEPETPAPSEVPAEAPAVEVAPESTPEAPTEPTQTPETPVATTPEPEPTVVEAPAPEPTPELAPAEPTPAVADPAPVAVESQP</sequence>
<dbReference type="EMBL" id="MHUW01000021">
    <property type="protein sequence ID" value="OHA83031.1"/>
    <property type="molecule type" value="Genomic_DNA"/>
</dbReference>